<keyword evidence="7" id="KW-0067">ATP-binding</keyword>
<dbReference type="Pfam" id="PF08448">
    <property type="entry name" value="PAS_4"/>
    <property type="match status" value="1"/>
</dbReference>
<sequence length="478" mass="53521">MNIALIGGGTKCGILLELIRSHKFRTMKPKILGVADKDDSAPGMVKAKEMGIYTTNDYNEFFDNDEIDLIVELTGKEDVLLDVINKKKKTVRSLDSKTAMLFWEMSSILSEQRVTEKLLHETRAIYGVLINEMIQDEVMVIAPGFHIQDINKFMLKKRNITIDDAIGRYCYEISHGQDRPCKGKNHPCPLIQTLKTQQPARMTHVHLDDDNKEVFYSLATYPLVEDGKMSAVLEIWRDITKDINLQRLMMHQEKLASIGRLAAGVAHEINNPMTTILTSAMLIQEDMAPDDPNYEELQTIADETKRCSRIVKSLLDFARHSKPSITKNSINDIVREGITLTKKQAKFNDVSIEENLAEDLPPVYVDKDQIEQVVINLSQNAIEATPPGGKITFTTRPGAKKGTIEIVVSDTGKGIPKEDQRKIFEPFYTTKESGTGLGMSITVGHIHQHGGIINVDSNPGHGATFVVRLPIKKEDDNA</sequence>
<dbReference type="Gene3D" id="3.30.565.10">
    <property type="entry name" value="Histidine kinase-like ATPase, C-terminal domain"/>
    <property type="match status" value="1"/>
</dbReference>
<dbReference type="InterPro" id="IPR035965">
    <property type="entry name" value="PAS-like_dom_sf"/>
</dbReference>
<dbReference type="SMART" id="SM00387">
    <property type="entry name" value="HATPase_c"/>
    <property type="match status" value="1"/>
</dbReference>
<dbReference type="Gene3D" id="1.10.287.130">
    <property type="match status" value="1"/>
</dbReference>
<keyword evidence="6 10" id="KW-0418">Kinase</keyword>
<dbReference type="Gene3D" id="3.40.50.720">
    <property type="entry name" value="NAD(P)-binding Rossmann-like Domain"/>
    <property type="match status" value="1"/>
</dbReference>
<dbReference type="CDD" id="cd00075">
    <property type="entry name" value="HATPase"/>
    <property type="match status" value="1"/>
</dbReference>
<keyword evidence="3" id="KW-0597">Phosphoprotein</keyword>
<evidence type="ECO:0000256" key="7">
    <source>
        <dbReference type="ARBA" id="ARBA00022840"/>
    </source>
</evidence>
<dbReference type="SMART" id="SM00388">
    <property type="entry name" value="HisKA"/>
    <property type="match status" value="1"/>
</dbReference>
<comment type="catalytic activity">
    <reaction evidence="1">
        <text>ATP + protein L-histidine = ADP + protein N-phospho-L-histidine.</text>
        <dbReference type="EC" id="2.7.13.3"/>
    </reaction>
</comment>
<dbReference type="GO" id="GO:0000155">
    <property type="term" value="F:phosphorelay sensor kinase activity"/>
    <property type="evidence" value="ECO:0007669"/>
    <property type="project" value="InterPro"/>
</dbReference>
<dbReference type="PROSITE" id="PS50109">
    <property type="entry name" value="HIS_KIN"/>
    <property type="match status" value="1"/>
</dbReference>
<keyword evidence="8" id="KW-0902">Two-component regulatory system</keyword>
<dbReference type="InterPro" id="IPR005467">
    <property type="entry name" value="His_kinase_dom"/>
</dbReference>
<keyword evidence="5" id="KW-0547">Nucleotide-binding</keyword>
<dbReference type="PANTHER" id="PTHR43065:SF46">
    <property type="entry name" value="C4-DICARBOXYLATE TRANSPORT SENSOR PROTEIN DCTB"/>
    <property type="match status" value="1"/>
</dbReference>
<keyword evidence="4" id="KW-0808">Transferase</keyword>
<dbReference type="SUPFAM" id="SSF55785">
    <property type="entry name" value="PYP-like sensor domain (PAS domain)"/>
    <property type="match status" value="1"/>
</dbReference>
<reference evidence="10" key="1">
    <citation type="submission" date="2018-01" db="EMBL/GenBank/DDBJ databases">
        <authorList>
            <person name="Regsiter A."/>
            <person name="William W."/>
        </authorList>
    </citation>
    <scope>NUCLEOTIDE SEQUENCE</scope>
    <source>
        <strain evidence="10">TRIP AH-1</strain>
    </source>
</reference>
<evidence type="ECO:0000256" key="5">
    <source>
        <dbReference type="ARBA" id="ARBA00022741"/>
    </source>
</evidence>
<dbReference type="InterPro" id="IPR004358">
    <property type="entry name" value="Sig_transdc_His_kin-like_C"/>
</dbReference>
<dbReference type="CDD" id="cd00082">
    <property type="entry name" value="HisKA"/>
    <property type="match status" value="1"/>
</dbReference>
<dbReference type="Pfam" id="PF02518">
    <property type="entry name" value="HATPase_c"/>
    <property type="match status" value="1"/>
</dbReference>
<dbReference type="InterPro" id="IPR003661">
    <property type="entry name" value="HisK_dim/P_dom"/>
</dbReference>
<dbReference type="InterPro" id="IPR036890">
    <property type="entry name" value="HATPase_C_sf"/>
</dbReference>
<organism evidence="10">
    <name type="scientific">uncultured Desulfobacterium sp</name>
    <dbReference type="NCBI Taxonomy" id="201089"/>
    <lineage>
        <taxon>Bacteria</taxon>
        <taxon>Pseudomonadati</taxon>
        <taxon>Thermodesulfobacteriota</taxon>
        <taxon>Desulfobacteria</taxon>
        <taxon>Desulfobacterales</taxon>
        <taxon>Desulfobacteriaceae</taxon>
        <taxon>Desulfobacterium</taxon>
        <taxon>environmental samples</taxon>
    </lineage>
</organism>
<evidence type="ECO:0000256" key="4">
    <source>
        <dbReference type="ARBA" id="ARBA00022679"/>
    </source>
</evidence>
<accession>A0A445MTN7</accession>
<name>A0A445MTN7_9BACT</name>
<evidence type="ECO:0000256" key="8">
    <source>
        <dbReference type="ARBA" id="ARBA00023012"/>
    </source>
</evidence>
<evidence type="ECO:0000259" key="9">
    <source>
        <dbReference type="PROSITE" id="PS50109"/>
    </source>
</evidence>
<evidence type="ECO:0000256" key="1">
    <source>
        <dbReference type="ARBA" id="ARBA00000085"/>
    </source>
</evidence>
<dbReference type="EMBL" id="OJIN01000066">
    <property type="protein sequence ID" value="SPD72857.1"/>
    <property type="molecule type" value="Genomic_DNA"/>
</dbReference>
<feature type="domain" description="Histidine kinase" evidence="9">
    <location>
        <begin position="264"/>
        <end position="473"/>
    </location>
</feature>
<evidence type="ECO:0000256" key="3">
    <source>
        <dbReference type="ARBA" id="ARBA00022553"/>
    </source>
</evidence>
<evidence type="ECO:0000256" key="6">
    <source>
        <dbReference type="ARBA" id="ARBA00022777"/>
    </source>
</evidence>
<dbReference type="InterPro" id="IPR013656">
    <property type="entry name" value="PAS_4"/>
</dbReference>
<protein>
    <recommendedName>
        <fullName evidence="2">histidine kinase</fullName>
        <ecNumber evidence="2">2.7.13.3</ecNumber>
    </recommendedName>
</protein>
<dbReference type="Gene3D" id="3.30.450.20">
    <property type="entry name" value="PAS domain"/>
    <property type="match status" value="1"/>
</dbReference>
<dbReference type="AlphaFoldDB" id="A0A445MTN7"/>
<dbReference type="SUPFAM" id="SSF51735">
    <property type="entry name" value="NAD(P)-binding Rossmann-fold domains"/>
    <property type="match status" value="1"/>
</dbReference>
<dbReference type="SUPFAM" id="SSF47384">
    <property type="entry name" value="Homodimeric domain of signal transducing histidine kinase"/>
    <property type="match status" value="1"/>
</dbReference>
<dbReference type="GO" id="GO:0005524">
    <property type="term" value="F:ATP binding"/>
    <property type="evidence" value="ECO:0007669"/>
    <property type="project" value="UniProtKB-KW"/>
</dbReference>
<evidence type="ECO:0000313" key="10">
    <source>
        <dbReference type="EMBL" id="SPD72857.1"/>
    </source>
</evidence>
<gene>
    <name evidence="10" type="ORF">PITCH_A1580012</name>
</gene>
<dbReference type="SUPFAM" id="SSF55874">
    <property type="entry name" value="ATPase domain of HSP90 chaperone/DNA topoisomerase II/histidine kinase"/>
    <property type="match status" value="1"/>
</dbReference>
<evidence type="ECO:0000256" key="2">
    <source>
        <dbReference type="ARBA" id="ARBA00012438"/>
    </source>
</evidence>
<dbReference type="InterPro" id="IPR003594">
    <property type="entry name" value="HATPase_dom"/>
</dbReference>
<dbReference type="PRINTS" id="PR00344">
    <property type="entry name" value="BCTRLSENSOR"/>
</dbReference>
<dbReference type="PANTHER" id="PTHR43065">
    <property type="entry name" value="SENSOR HISTIDINE KINASE"/>
    <property type="match status" value="1"/>
</dbReference>
<dbReference type="InterPro" id="IPR036097">
    <property type="entry name" value="HisK_dim/P_sf"/>
</dbReference>
<dbReference type="EC" id="2.7.13.3" evidence="2"/>
<dbReference type="InterPro" id="IPR036291">
    <property type="entry name" value="NAD(P)-bd_dom_sf"/>
</dbReference>
<proteinExistence type="predicted"/>
<dbReference type="Pfam" id="PF00512">
    <property type="entry name" value="HisKA"/>
    <property type="match status" value="1"/>
</dbReference>